<dbReference type="EMBL" id="JACIGM010000009">
    <property type="protein sequence ID" value="MBB4276576.1"/>
    <property type="molecule type" value="Genomic_DNA"/>
</dbReference>
<protein>
    <submittedName>
        <fullName evidence="1">Uncharacterized protein</fullName>
    </submittedName>
</protein>
<dbReference type="Proteomes" id="UP000533641">
    <property type="component" value="Unassembled WGS sequence"/>
</dbReference>
<gene>
    <name evidence="1" type="ORF">GGE12_004373</name>
</gene>
<accession>A0A7W6WFT5</accession>
<name>A0A7W6WFT5_9HYPH</name>
<evidence type="ECO:0000313" key="2">
    <source>
        <dbReference type="Proteomes" id="UP000533641"/>
    </source>
</evidence>
<comment type="caution">
    <text evidence="1">The sequence shown here is derived from an EMBL/GenBank/DDBJ whole genome shotgun (WGS) entry which is preliminary data.</text>
</comment>
<sequence length="117" mass="13845">MHFGEAWRNRRAFRRLALGTSFLTGMVGLFASHPHGPFSIHGHSLTAAVHWLLDGDVHRPASERRRPEWRFVDCRQRRRPRKAEFFQLPWIELCNQVLKGQWLRYLPWIAHLLGDIP</sequence>
<dbReference type="AlphaFoldDB" id="A0A7W6WFT5"/>
<organism evidence="1 2">
    <name type="scientific">Rhizobium mongolense</name>
    <dbReference type="NCBI Taxonomy" id="57676"/>
    <lineage>
        <taxon>Bacteria</taxon>
        <taxon>Pseudomonadati</taxon>
        <taxon>Pseudomonadota</taxon>
        <taxon>Alphaproteobacteria</taxon>
        <taxon>Hyphomicrobiales</taxon>
        <taxon>Rhizobiaceae</taxon>
        <taxon>Rhizobium/Agrobacterium group</taxon>
        <taxon>Rhizobium</taxon>
    </lineage>
</organism>
<proteinExistence type="predicted"/>
<reference evidence="1 2" key="1">
    <citation type="submission" date="2020-08" db="EMBL/GenBank/DDBJ databases">
        <title>Genomic Encyclopedia of Type Strains, Phase IV (KMG-V): Genome sequencing to study the core and pangenomes of soil and plant-associated prokaryotes.</title>
        <authorList>
            <person name="Whitman W."/>
        </authorList>
    </citation>
    <scope>NUCLEOTIDE SEQUENCE [LARGE SCALE GENOMIC DNA]</scope>
    <source>
        <strain evidence="1 2">SEMIA 402</strain>
    </source>
</reference>
<evidence type="ECO:0000313" key="1">
    <source>
        <dbReference type="EMBL" id="MBB4276576.1"/>
    </source>
</evidence>